<proteinExistence type="predicted"/>
<evidence type="ECO:0000256" key="1">
    <source>
        <dbReference type="SAM" id="Phobius"/>
    </source>
</evidence>
<name>A0AA91DEI4_9GAMM</name>
<dbReference type="EMBL" id="LUUL01000061">
    <property type="protein sequence ID" value="OAI27896.1"/>
    <property type="molecule type" value="Genomic_DNA"/>
</dbReference>
<evidence type="ECO:0000313" key="2">
    <source>
        <dbReference type="EMBL" id="OAI27896.1"/>
    </source>
</evidence>
<keyword evidence="1" id="KW-0812">Transmembrane</keyword>
<keyword evidence="1" id="KW-1133">Transmembrane helix</keyword>
<comment type="caution">
    <text evidence="2">The sequence shown here is derived from an EMBL/GenBank/DDBJ whole genome shotgun (WGS) entry which is preliminary data.</text>
</comment>
<accession>A0AA91DEI4</accession>
<protein>
    <submittedName>
        <fullName evidence="2">Uncharacterized protein</fullName>
    </submittedName>
</protein>
<sequence length="65" mass="7727">MADFRSQAVYDEEAYRIQSVAEKVKKTWQPLAMNHAREVLWWTLNLALYPGYFLLSLYSLKAWSK</sequence>
<keyword evidence="1" id="KW-0472">Membrane</keyword>
<organism evidence="2 3">
    <name type="scientific">Methylomonas koyamae</name>
    <dbReference type="NCBI Taxonomy" id="702114"/>
    <lineage>
        <taxon>Bacteria</taxon>
        <taxon>Pseudomonadati</taxon>
        <taxon>Pseudomonadota</taxon>
        <taxon>Gammaproteobacteria</taxon>
        <taxon>Methylococcales</taxon>
        <taxon>Methylococcaceae</taxon>
        <taxon>Methylomonas</taxon>
    </lineage>
</organism>
<feature type="transmembrane region" description="Helical" evidence="1">
    <location>
        <begin position="39"/>
        <end position="60"/>
    </location>
</feature>
<evidence type="ECO:0000313" key="3">
    <source>
        <dbReference type="Proteomes" id="UP000077734"/>
    </source>
</evidence>
<keyword evidence="3" id="KW-1185">Reference proteome</keyword>
<reference evidence="2 3" key="1">
    <citation type="submission" date="2016-03" db="EMBL/GenBank/DDBJ databases">
        <authorList>
            <person name="Heylen K."/>
            <person name="De Vos P."/>
            <person name="Vekeman B."/>
        </authorList>
    </citation>
    <scope>NUCLEOTIDE SEQUENCE [LARGE SCALE GENOMIC DNA]</scope>
    <source>
        <strain evidence="2 3">R-49807</strain>
    </source>
</reference>
<gene>
    <name evidence="2" type="ORF">A1356_07900</name>
</gene>
<dbReference type="AlphaFoldDB" id="A0AA91DEI4"/>
<dbReference type="Proteomes" id="UP000077734">
    <property type="component" value="Unassembled WGS sequence"/>
</dbReference>